<keyword evidence="13" id="KW-1185">Reference proteome</keyword>
<dbReference type="PANTHER" id="PTHR46979">
    <property type="entry name" value="SORTING NEXIN-41"/>
    <property type="match status" value="1"/>
</dbReference>
<dbReference type="PROSITE" id="PS50195">
    <property type="entry name" value="PX"/>
    <property type="match status" value="1"/>
</dbReference>
<feature type="region of interest" description="Disordered" evidence="10">
    <location>
        <begin position="565"/>
        <end position="667"/>
    </location>
</feature>
<dbReference type="InterPro" id="IPR051079">
    <property type="entry name" value="Sorting_Nexin_Autophagy"/>
</dbReference>
<dbReference type="SUPFAM" id="SSF64268">
    <property type="entry name" value="PX domain"/>
    <property type="match status" value="1"/>
</dbReference>
<keyword evidence="3" id="KW-0813">Transport</keyword>
<accession>A0ABR5BFI1</accession>
<evidence type="ECO:0000256" key="7">
    <source>
        <dbReference type="ARBA" id="ARBA00023121"/>
    </source>
</evidence>
<evidence type="ECO:0000256" key="6">
    <source>
        <dbReference type="ARBA" id="ARBA00023006"/>
    </source>
</evidence>
<name>A0ABR5BFI1_CRYGA</name>
<comment type="similarity">
    <text evidence="2">Belongs to the sorting nexin family.</text>
</comment>
<dbReference type="Gene3D" id="3.30.1520.10">
    <property type="entry name" value="Phox-like domain"/>
    <property type="match status" value="1"/>
</dbReference>
<dbReference type="SMART" id="SM00312">
    <property type="entry name" value="PX"/>
    <property type="match status" value="1"/>
</dbReference>
<keyword evidence="4" id="KW-0967">Endosome</keyword>
<dbReference type="InterPro" id="IPR044106">
    <property type="entry name" value="PX_Snx41/Atg20"/>
</dbReference>
<dbReference type="InterPro" id="IPR001683">
    <property type="entry name" value="PX_dom"/>
</dbReference>
<keyword evidence="5" id="KW-0653">Protein transport</keyword>
<feature type="coiled-coil region" evidence="9">
    <location>
        <begin position="396"/>
        <end position="433"/>
    </location>
</feature>
<feature type="region of interest" description="Disordered" evidence="10">
    <location>
        <begin position="1"/>
        <end position="69"/>
    </location>
</feature>
<dbReference type="Gene3D" id="1.20.1270.60">
    <property type="entry name" value="Arfaptin homology (AH) domain/BAR domain"/>
    <property type="match status" value="1"/>
</dbReference>
<evidence type="ECO:0000256" key="3">
    <source>
        <dbReference type="ARBA" id="ARBA00022448"/>
    </source>
</evidence>
<dbReference type="PANTHER" id="PTHR46979:SF2">
    <property type="entry name" value="SORTING NEXIN-41"/>
    <property type="match status" value="1"/>
</dbReference>
<evidence type="ECO:0000256" key="10">
    <source>
        <dbReference type="SAM" id="MobiDB-lite"/>
    </source>
</evidence>
<evidence type="ECO:0000256" key="8">
    <source>
        <dbReference type="ARBA" id="ARBA00023136"/>
    </source>
</evidence>
<protein>
    <submittedName>
        <fullName evidence="12">Sorting nexin-41</fullName>
    </submittedName>
</protein>
<evidence type="ECO:0000313" key="12">
    <source>
        <dbReference type="EMBL" id="KIR67762.1"/>
    </source>
</evidence>
<sequence length="667" mass="73783">MDSDTSPNPFASSPASSPSPLPSLPPPVPRKPSSLISAASGSPPPTHRASFPDPSRHPKMGATVPGPKPKTDFCCSIDKDISAGEQVHIVDALKTTEGGTASYITYVIRLGTHTVRRRYSAFLSLHQALTGLYPVLIIPPIPSKQSLTDYAVKGQSKAREDATIIARRKRLLEDFLKRLIRHPILGGEHVLHRFLEEDVSWVSSILCSSILYLCSLRLHQSEVLHSPPISLLSKNPLHAPSHNPTFQPTSPTSPSEAPATTSYIAHHLLPTPSPSHPLRQPDQRFMDSEAFTEKFQSHFSGTMEKVNRRVTKRWGERAHDMSELGGIWNGFSLLEQGKLGEAIEKVGRAVDADYLATAALLQSWEKTTTEPLHIYSQFATLIRARLSFRHQKHVQYELVQEALETQRDKLEILENAEREAKRLEEALERGGNVLTGPQVEPVPARDEQERAQRRARATQGFGLLSAVKHSLSGMIDMDPEATRRANIAKTRDNISQLEDSYQAAAQDLKYASMTLQADLDRFQRQKVADLREMAINLSQVHKDWCKQNLEAWKAAQAAVREIDLHPNRPPQTQPQSEQSHVGPSEQSHVGPSSTALQPHQTEEDVSKLDDVDTMKNETEKMEIADKPLPKQPPLTGTAGDGAVSSPPQPGQGNDTEEHEGDRPLGPL</sequence>
<feature type="compositionally biased region" description="Basic and acidic residues" evidence="10">
    <location>
        <begin position="600"/>
        <end position="628"/>
    </location>
</feature>
<organism evidence="12 13">
    <name type="scientific">Cryptococcus bacillisporus CA1873</name>
    <dbReference type="NCBI Taxonomy" id="1296111"/>
    <lineage>
        <taxon>Eukaryota</taxon>
        <taxon>Fungi</taxon>
        <taxon>Dikarya</taxon>
        <taxon>Basidiomycota</taxon>
        <taxon>Agaricomycotina</taxon>
        <taxon>Tremellomycetes</taxon>
        <taxon>Tremellales</taxon>
        <taxon>Cryptococcaceae</taxon>
        <taxon>Cryptococcus</taxon>
        <taxon>Cryptococcus gattii species complex</taxon>
    </lineage>
</organism>
<dbReference type="EMBL" id="KN848892">
    <property type="protein sequence ID" value="KIR67762.1"/>
    <property type="molecule type" value="Genomic_DNA"/>
</dbReference>
<reference evidence="12 13" key="1">
    <citation type="submission" date="2015-01" db="EMBL/GenBank/DDBJ databases">
        <title>The Genome Sequence of Cryptococcus gattii CA1873.</title>
        <authorList>
            <consortium name="The Broad Institute Genomics Platform"/>
            <person name="Cuomo C."/>
            <person name="Litvintseva A."/>
            <person name="Chen Y."/>
            <person name="Heitman J."/>
            <person name="Sun S."/>
            <person name="Springer D."/>
            <person name="Dromer F."/>
            <person name="Young S."/>
            <person name="Zeng Q."/>
            <person name="Gargeya S."/>
            <person name="Abouelleil A."/>
            <person name="Alvarado L."/>
            <person name="Chapman S.B."/>
            <person name="Gainer-Dewar J."/>
            <person name="Goldberg J."/>
            <person name="Griggs A."/>
            <person name="Gujja S."/>
            <person name="Hansen M."/>
            <person name="Howarth C."/>
            <person name="Imamovic A."/>
            <person name="Larimer J."/>
            <person name="Murphy C."/>
            <person name="Naylor J."/>
            <person name="Pearson M."/>
            <person name="Priest M."/>
            <person name="Roberts A."/>
            <person name="Saif S."/>
            <person name="Shea T."/>
            <person name="Sykes S."/>
            <person name="Wortman J."/>
            <person name="Nusbaum C."/>
            <person name="Birren B."/>
        </authorList>
    </citation>
    <scope>NUCLEOTIDE SEQUENCE [LARGE SCALE GENOMIC DNA]</scope>
    <source>
        <strain evidence="12 13">CA1873</strain>
    </source>
</reference>
<dbReference type="CDD" id="cd06867">
    <property type="entry name" value="PX_SNX41_42"/>
    <property type="match status" value="1"/>
</dbReference>
<feature type="compositionally biased region" description="Polar residues" evidence="10">
    <location>
        <begin position="573"/>
        <end position="599"/>
    </location>
</feature>
<proteinExistence type="inferred from homology"/>
<feature type="compositionally biased region" description="Low complexity" evidence="10">
    <location>
        <begin position="244"/>
        <end position="258"/>
    </location>
</feature>
<feature type="compositionally biased region" description="Pro residues" evidence="10">
    <location>
        <begin position="17"/>
        <end position="30"/>
    </location>
</feature>
<evidence type="ECO:0000256" key="9">
    <source>
        <dbReference type="SAM" id="Coils"/>
    </source>
</evidence>
<evidence type="ECO:0000259" key="11">
    <source>
        <dbReference type="PROSITE" id="PS50195"/>
    </source>
</evidence>
<evidence type="ECO:0000256" key="4">
    <source>
        <dbReference type="ARBA" id="ARBA00022753"/>
    </source>
</evidence>
<dbReference type="CDD" id="cd07629">
    <property type="entry name" value="BAR_Atg20p"/>
    <property type="match status" value="1"/>
</dbReference>
<keyword evidence="6" id="KW-0072">Autophagy</keyword>
<keyword evidence="7" id="KW-0446">Lipid-binding</keyword>
<evidence type="ECO:0000256" key="1">
    <source>
        <dbReference type="ARBA" id="ARBA00004481"/>
    </source>
</evidence>
<feature type="domain" description="PX" evidence="11">
    <location>
        <begin position="84"/>
        <end position="201"/>
    </location>
</feature>
<dbReference type="Proteomes" id="UP000053800">
    <property type="component" value="Unassembled WGS sequence"/>
</dbReference>
<dbReference type="InterPro" id="IPR027267">
    <property type="entry name" value="AH/BAR_dom_sf"/>
</dbReference>
<keyword evidence="9" id="KW-0175">Coiled coil</keyword>
<gene>
    <name evidence="12" type="ORF">I314_02179</name>
</gene>
<feature type="compositionally biased region" description="Low complexity" evidence="10">
    <location>
        <begin position="1"/>
        <end position="16"/>
    </location>
</feature>
<dbReference type="InterPro" id="IPR036871">
    <property type="entry name" value="PX_dom_sf"/>
</dbReference>
<comment type="subcellular location">
    <subcellularLocation>
        <location evidence="1">Endosome membrane</location>
        <topology evidence="1">Peripheral membrane protein</topology>
    </subcellularLocation>
</comment>
<feature type="region of interest" description="Disordered" evidence="10">
    <location>
        <begin position="235"/>
        <end position="258"/>
    </location>
</feature>
<dbReference type="Pfam" id="PF00787">
    <property type="entry name" value="PX"/>
    <property type="match status" value="1"/>
</dbReference>
<evidence type="ECO:0000313" key="13">
    <source>
        <dbReference type="Proteomes" id="UP000053800"/>
    </source>
</evidence>
<keyword evidence="8" id="KW-0472">Membrane</keyword>
<evidence type="ECO:0000256" key="5">
    <source>
        <dbReference type="ARBA" id="ARBA00022927"/>
    </source>
</evidence>
<evidence type="ECO:0000256" key="2">
    <source>
        <dbReference type="ARBA" id="ARBA00010883"/>
    </source>
</evidence>